<dbReference type="GO" id="GO:0005737">
    <property type="term" value="C:cytoplasm"/>
    <property type="evidence" value="ECO:0007669"/>
    <property type="project" value="TreeGrafter"/>
</dbReference>
<reference evidence="10" key="1">
    <citation type="submission" date="2016-10" db="EMBL/GenBank/DDBJ databases">
        <authorList>
            <person name="Varghese N."/>
            <person name="Submissions S."/>
        </authorList>
    </citation>
    <scope>NUCLEOTIDE SEQUENCE [LARGE SCALE GENOMIC DNA]</scope>
    <source>
        <strain evidence="10">DSM 11593</strain>
    </source>
</reference>
<comment type="similarity">
    <text evidence="2 7">Belongs to the glutaredoxin family.</text>
</comment>
<dbReference type="InterPro" id="IPR002109">
    <property type="entry name" value="Glutaredoxin"/>
</dbReference>
<dbReference type="NCBIfam" id="TIGR02181">
    <property type="entry name" value="GRX_bact"/>
    <property type="match status" value="1"/>
</dbReference>
<evidence type="ECO:0000256" key="2">
    <source>
        <dbReference type="ARBA" id="ARBA00007787"/>
    </source>
</evidence>
<dbReference type="STRING" id="65735.SAMN04488075_1409"/>
<proteinExistence type="inferred from homology"/>
<accession>A0A1H6L8J2</accession>
<dbReference type="Proteomes" id="UP000199125">
    <property type="component" value="Unassembled WGS sequence"/>
</dbReference>
<evidence type="ECO:0000256" key="1">
    <source>
        <dbReference type="ARBA" id="ARBA00002549"/>
    </source>
</evidence>
<dbReference type="GO" id="GO:0045454">
    <property type="term" value="P:cell redox homeostasis"/>
    <property type="evidence" value="ECO:0007669"/>
    <property type="project" value="InterPro"/>
</dbReference>
<dbReference type="SUPFAM" id="SSF52833">
    <property type="entry name" value="Thioredoxin-like"/>
    <property type="match status" value="1"/>
</dbReference>
<dbReference type="InterPro" id="IPR011767">
    <property type="entry name" value="GLR_AS"/>
</dbReference>
<organism evidence="9 10">
    <name type="scientific">Paracoccus alkenifer</name>
    <dbReference type="NCBI Taxonomy" id="65735"/>
    <lineage>
        <taxon>Bacteria</taxon>
        <taxon>Pseudomonadati</taxon>
        <taxon>Pseudomonadota</taxon>
        <taxon>Alphaproteobacteria</taxon>
        <taxon>Rhodobacterales</taxon>
        <taxon>Paracoccaceae</taxon>
        <taxon>Paracoccus</taxon>
    </lineage>
</organism>
<dbReference type="InterPro" id="IPR014025">
    <property type="entry name" value="Glutaredoxin_subgr"/>
</dbReference>
<dbReference type="PANTHER" id="PTHR45694:SF18">
    <property type="entry name" value="GLUTAREDOXIN-1-RELATED"/>
    <property type="match status" value="1"/>
</dbReference>
<gene>
    <name evidence="9" type="ORF">SAMN04488075_1409</name>
</gene>
<dbReference type="Gene3D" id="3.40.30.10">
    <property type="entry name" value="Glutaredoxin"/>
    <property type="match status" value="1"/>
</dbReference>
<dbReference type="PROSITE" id="PS51354">
    <property type="entry name" value="GLUTAREDOXIN_2"/>
    <property type="match status" value="1"/>
</dbReference>
<dbReference type="RefSeq" id="WP_177172503.1">
    <property type="nucleotide sequence ID" value="NZ_FNXG01000002.1"/>
</dbReference>
<keyword evidence="3 7" id="KW-0813">Transport</keyword>
<evidence type="ECO:0000256" key="7">
    <source>
        <dbReference type="RuleBase" id="RU364065"/>
    </source>
</evidence>
<dbReference type="Pfam" id="PF00462">
    <property type="entry name" value="Glutaredoxin"/>
    <property type="match status" value="1"/>
</dbReference>
<feature type="domain" description="Glutaredoxin" evidence="8">
    <location>
        <begin position="5"/>
        <end position="64"/>
    </location>
</feature>
<protein>
    <recommendedName>
        <fullName evidence="7">Glutaredoxin</fullName>
    </recommendedName>
</protein>
<dbReference type="CDD" id="cd03418">
    <property type="entry name" value="GRX_GRXb_1_3_like"/>
    <property type="match status" value="1"/>
</dbReference>
<evidence type="ECO:0000259" key="8">
    <source>
        <dbReference type="Pfam" id="PF00462"/>
    </source>
</evidence>
<name>A0A1H6L8J2_9RHOB</name>
<keyword evidence="7" id="KW-0963">Cytoplasm</keyword>
<evidence type="ECO:0000256" key="3">
    <source>
        <dbReference type="ARBA" id="ARBA00022448"/>
    </source>
</evidence>
<dbReference type="PRINTS" id="PR00160">
    <property type="entry name" value="GLUTAREDOXIN"/>
</dbReference>
<evidence type="ECO:0000313" key="10">
    <source>
        <dbReference type="Proteomes" id="UP000199125"/>
    </source>
</evidence>
<keyword evidence="5" id="KW-1015">Disulfide bond</keyword>
<sequence length="86" mass="9370">MTARVEVYATQSCPYCITARALLRGKGVAYELIDVGREPGRRAEMTQRANGRRTVPQIFIDGVAVGGSDEIHALDRQGKLDPLLGI</sequence>
<dbReference type="PROSITE" id="PS00195">
    <property type="entry name" value="GLUTAREDOXIN_1"/>
    <property type="match status" value="1"/>
</dbReference>
<evidence type="ECO:0000256" key="6">
    <source>
        <dbReference type="ARBA" id="ARBA00023284"/>
    </source>
</evidence>
<dbReference type="PANTHER" id="PTHR45694">
    <property type="entry name" value="GLUTAREDOXIN 2"/>
    <property type="match status" value="1"/>
</dbReference>
<evidence type="ECO:0000256" key="4">
    <source>
        <dbReference type="ARBA" id="ARBA00022982"/>
    </source>
</evidence>
<dbReference type="GO" id="GO:0034599">
    <property type="term" value="P:cellular response to oxidative stress"/>
    <property type="evidence" value="ECO:0007669"/>
    <property type="project" value="TreeGrafter"/>
</dbReference>
<dbReference type="AlphaFoldDB" id="A0A1H6L8J2"/>
<evidence type="ECO:0000256" key="5">
    <source>
        <dbReference type="ARBA" id="ARBA00023157"/>
    </source>
</evidence>
<dbReference type="InterPro" id="IPR036249">
    <property type="entry name" value="Thioredoxin-like_sf"/>
</dbReference>
<keyword evidence="10" id="KW-1185">Reference proteome</keyword>
<dbReference type="GO" id="GO:0015038">
    <property type="term" value="F:glutathione disulfide oxidoreductase activity"/>
    <property type="evidence" value="ECO:0007669"/>
    <property type="project" value="UniProtKB-UniRule"/>
</dbReference>
<keyword evidence="6 7" id="KW-0676">Redox-active center</keyword>
<keyword evidence="4 7" id="KW-0249">Electron transport</keyword>
<evidence type="ECO:0000313" key="9">
    <source>
        <dbReference type="EMBL" id="SEH84726.1"/>
    </source>
</evidence>
<dbReference type="EMBL" id="FNXG01000002">
    <property type="protein sequence ID" value="SEH84726.1"/>
    <property type="molecule type" value="Genomic_DNA"/>
</dbReference>
<dbReference type="InterPro" id="IPR011900">
    <property type="entry name" value="GRX_bact"/>
</dbReference>
<comment type="function">
    <text evidence="1 7">Has a glutathione-disulfide oxidoreductase activity in the presence of NADPH and glutathione reductase. Reduces low molecular weight disulfides and proteins.</text>
</comment>